<dbReference type="AlphaFoldDB" id="A0A9D3WQ57"/>
<organism evidence="2 4">
    <name type="scientific">Mauremys mutica</name>
    <name type="common">yellowpond turtle</name>
    <dbReference type="NCBI Taxonomy" id="74926"/>
    <lineage>
        <taxon>Eukaryota</taxon>
        <taxon>Metazoa</taxon>
        <taxon>Chordata</taxon>
        <taxon>Craniata</taxon>
        <taxon>Vertebrata</taxon>
        <taxon>Euteleostomi</taxon>
        <taxon>Archelosauria</taxon>
        <taxon>Testudinata</taxon>
        <taxon>Testudines</taxon>
        <taxon>Cryptodira</taxon>
        <taxon>Durocryptodira</taxon>
        <taxon>Testudinoidea</taxon>
        <taxon>Geoemydidae</taxon>
        <taxon>Geoemydinae</taxon>
        <taxon>Mauremys</taxon>
    </lineage>
</organism>
<dbReference type="Proteomes" id="UP000827986">
    <property type="component" value="Unassembled WGS sequence"/>
</dbReference>
<protein>
    <submittedName>
        <fullName evidence="2">Uncharacterized protein</fullName>
    </submittedName>
</protein>
<feature type="compositionally biased region" description="Basic and acidic residues" evidence="1">
    <location>
        <begin position="102"/>
        <end position="118"/>
    </location>
</feature>
<dbReference type="EMBL" id="JAHDVG010000594">
    <property type="protein sequence ID" value="KAH1164590.1"/>
    <property type="molecule type" value="Genomic_DNA"/>
</dbReference>
<sequence length="118" mass="13232">MVDAISITGHYLCCSQWCPVCLTEHRHLSQRAYTLDADITYILPLLIYSFDCGSMLGPRSALKVSQKGPERIYKVVKKHLRKFPKGPETGPKSPSEGQKAPKFPEKLKGSKTVPEKLM</sequence>
<evidence type="ECO:0000313" key="3">
    <source>
        <dbReference type="EMBL" id="KAH1170708.1"/>
    </source>
</evidence>
<gene>
    <name evidence="3" type="ORF">KIL84_006326</name>
    <name evidence="2" type="ORF">KIL84_009538</name>
</gene>
<comment type="caution">
    <text evidence="2">The sequence shown here is derived from an EMBL/GenBank/DDBJ whole genome shotgun (WGS) entry which is preliminary data.</text>
</comment>
<accession>A0A9D3WQ57</accession>
<evidence type="ECO:0000313" key="4">
    <source>
        <dbReference type="Proteomes" id="UP000827986"/>
    </source>
</evidence>
<evidence type="ECO:0000256" key="1">
    <source>
        <dbReference type="SAM" id="MobiDB-lite"/>
    </source>
</evidence>
<evidence type="ECO:0000313" key="2">
    <source>
        <dbReference type="EMBL" id="KAH1164590.1"/>
    </source>
</evidence>
<dbReference type="EMBL" id="JAHDVG010000483">
    <property type="protein sequence ID" value="KAH1170708.1"/>
    <property type="molecule type" value="Genomic_DNA"/>
</dbReference>
<feature type="region of interest" description="Disordered" evidence="1">
    <location>
        <begin position="81"/>
        <end position="118"/>
    </location>
</feature>
<keyword evidence="4" id="KW-1185">Reference proteome</keyword>
<name>A0A9D3WQ57_9SAUR</name>
<proteinExistence type="predicted"/>
<reference evidence="2" key="1">
    <citation type="submission" date="2021-09" db="EMBL/GenBank/DDBJ databases">
        <title>The genome of Mauremys mutica provides insights into the evolution of semi-aquatic lifestyle.</title>
        <authorList>
            <person name="Gong S."/>
            <person name="Gao Y."/>
        </authorList>
    </citation>
    <scope>NUCLEOTIDE SEQUENCE</scope>
    <source>
        <strain evidence="2">MM-2020</strain>
        <tissue evidence="2">Muscle</tissue>
    </source>
</reference>